<dbReference type="Proteomes" id="UP001501920">
    <property type="component" value="Chromosome 29"/>
</dbReference>
<feature type="coiled-coil region" evidence="1">
    <location>
        <begin position="206"/>
        <end position="233"/>
    </location>
</feature>
<dbReference type="PROSITE" id="PS50188">
    <property type="entry name" value="B302_SPRY"/>
    <property type="match status" value="1"/>
</dbReference>
<feature type="region of interest" description="Disordered" evidence="2">
    <location>
        <begin position="1"/>
        <end position="28"/>
    </location>
</feature>
<dbReference type="Gene3D" id="2.60.120.920">
    <property type="match status" value="1"/>
</dbReference>
<dbReference type="RefSeq" id="XP_017539513.1">
    <property type="nucleotide sequence ID" value="XM_017684024.1"/>
</dbReference>
<dbReference type="InterPro" id="IPR006574">
    <property type="entry name" value="PRY"/>
</dbReference>
<dbReference type="PRINTS" id="PR01407">
    <property type="entry name" value="BUTYPHLNCDUF"/>
</dbReference>
<dbReference type="GeneID" id="108412123"/>
<evidence type="ECO:0000256" key="1">
    <source>
        <dbReference type="SAM" id="Coils"/>
    </source>
</evidence>
<name>A0AAR2IWL8_PYGNA</name>
<evidence type="ECO:0000313" key="5">
    <source>
        <dbReference type="Proteomes" id="UP001501920"/>
    </source>
</evidence>
<feature type="region of interest" description="Disordered" evidence="2">
    <location>
        <begin position="66"/>
        <end position="93"/>
    </location>
</feature>
<feature type="domain" description="B30.2/SPRY" evidence="3">
    <location>
        <begin position="241"/>
        <end position="430"/>
    </location>
</feature>
<organism evidence="4 5">
    <name type="scientific">Pygocentrus nattereri</name>
    <name type="common">Red-bellied piranha</name>
    <dbReference type="NCBI Taxonomy" id="42514"/>
    <lineage>
        <taxon>Eukaryota</taxon>
        <taxon>Metazoa</taxon>
        <taxon>Chordata</taxon>
        <taxon>Craniata</taxon>
        <taxon>Vertebrata</taxon>
        <taxon>Euteleostomi</taxon>
        <taxon>Actinopterygii</taxon>
        <taxon>Neopterygii</taxon>
        <taxon>Teleostei</taxon>
        <taxon>Ostariophysi</taxon>
        <taxon>Characiformes</taxon>
        <taxon>Characoidei</taxon>
        <taxon>Pygocentrus</taxon>
    </lineage>
</organism>
<reference evidence="4 5" key="1">
    <citation type="submission" date="2020-10" db="EMBL/GenBank/DDBJ databases">
        <title>Pygocentrus nattereri (red-bellied piranha) genome, fPygNat1, primary haplotype.</title>
        <authorList>
            <person name="Myers G."/>
            <person name="Meyer A."/>
            <person name="Karagic N."/>
            <person name="Pippel M."/>
            <person name="Winkler S."/>
            <person name="Tracey A."/>
            <person name="Wood J."/>
            <person name="Formenti G."/>
            <person name="Howe K."/>
            <person name="Fedrigo O."/>
            <person name="Jarvis E.D."/>
        </authorList>
    </citation>
    <scope>NUCLEOTIDE SEQUENCE [LARGE SCALE GENOMIC DNA]</scope>
</reference>
<feature type="compositionally biased region" description="Polar residues" evidence="2">
    <location>
        <begin position="118"/>
        <end position="130"/>
    </location>
</feature>
<dbReference type="InterPro" id="IPR013320">
    <property type="entry name" value="ConA-like_dom_sf"/>
</dbReference>
<dbReference type="SMART" id="SM00449">
    <property type="entry name" value="SPRY"/>
    <property type="match status" value="1"/>
</dbReference>
<protein>
    <recommendedName>
        <fullName evidence="3">B30.2/SPRY domain-containing protein</fullName>
    </recommendedName>
</protein>
<sequence>MDVSTMISRPESPGCKSEASGWSAEQPIDFKTAKPLDIKSTMMVARPGSPSCRSEASDWSMEQPIAFRPDPWDQKSTVVARPGSPSCRSQASDWSMEQPIAFNGTEPLDTKSLLSGVTSTADSGVSMTTDQSREEPREHRLSSHYAEAGDVACDLCEGRKLKAFKSCMTCLASFCEAHVRDHYTVEALQRHLLVEVTKNLNILQENAQLKKIIREERSEKTALRKEVTTLRQTICELRQTICELRLPDFICKGKIPAAADLVLDPDTAHSALVLSDDGKRVRLGKEKPLDYSAPRFDKSECVLATEGFGSGRHYWEVEVNREFTTGVTRESAQRKGRFSFSPARGYWCLYHFRQSFTALEEPSRRLPIDAVPQVLGVCLDVDEKWVVFYNAETKAHIYTFRQMEFGDREKIYPVFTTLEKSVGLKIKTVN</sequence>
<keyword evidence="1" id="KW-0175">Coiled coil</keyword>
<dbReference type="InterPro" id="IPR001870">
    <property type="entry name" value="B30.2/SPRY"/>
</dbReference>
<dbReference type="InterPro" id="IPR043136">
    <property type="entry name" value="B30.2/SPRY_sf"/>
</dbReference>
<evidence type="ECO:0000259" key="3">
    <source>
        <dbReference type="PROSITE" id="PS50188"/>
    </source>
</evidence>
<dbReference type="GeneTree" id="ENSGT01040000240385"/>
<feature type="region of interest" description="Disordered" evidence="2">
    <location>
        <begin position="118"/>
        <end position="139"/>
    </location>
</feature>
<dbReference type="InterPro" id="IPR003879">
    <property type="entry name" value="Butyrophylin_SPRY"/>
</dbReference>
<dbReference type="AlphaFoldDB" id="A0AAR2IWL8"/>
<accession>A0AAR2IWL8</accession>
<dbReference type="Gene3D" id="4.10.830.40">
    <property type="match status" value="1"/>
</dbReference>
<proteinExistence type="predicted"/>
<dbReference type="Ensembl" id="ENSPNAT00000072735.1">
    <property type="protein sequence ID" value="ENSPNAP00000042444.1"/>
    <property type="gene ID" value="ENSPNAG00000036643.1"/>
</dbReference>
<dbReference type="CDD" id="cd19802">
    <property type="entry name" value="Bbox1_TRIM8-like"/>
    <property type="match status" value="1"/>
</dbReference>
<dbReference type="SUPFAM" id="SSF49899">
    <property type="entry name" value="Concanavalin A-like lectins/glucanases"/>
    <property type="match status" value="1"/>
</dbReference>
<dbReference type="InterPro" id="IPR003877">
    <property type="entry name" value="SPRY_dom"/>
</dbReference>
<evidence type="ECO:0000256" key="2">
    <source>
        <dbReference type="SAM" id="MobiDB-lite"/>
    </source>
</evidence>
<reference evidence="4" key="2">
    <citation type="submission" date="2025-08" db="UniProtKB">
        <authorList>
            <consortium name="Ensembl"/>
        </authorList>
    </citation>
    <scope>IDENTIFICATION</scope>
</reference>
<dbReference type="FunFam" id="2.60.120.920:FF:000004">
    <property type="entry name" value="Butyrophilin subfamily 1 member A1"/>
    <property type="match status" value="1"/>
</dbReference>
<evidence type="ECO:0000313" key="4">
    <source>
        <dbReference type="Ensembl" id="ENSPNAP00000042444.1"/>
    </source>
</evidence>
<dbReference type="SMART" id="SM00589">
    <property type="entry name" value="PRY"/>
    <property type="match status" value="1"/>
</dbReference>
<dbReference type="Pfam" id="PF00622">
    <property type="entry name" value="SPRY"/>
    <property type="match status" value="1"/>
</dbReference>
<keyword evidence="5" id="KW-1185">Reference proteome</keyword>
<dbReference type="Pfam" id="PF13765">
    <property type="entry name" value="PRY"/>
    <property type="match status" value="1"/>
</dbReference>
<dbReference type="PANTHER" id="PTHR24103">
    <property type="entry name" value="E3 UBIQUITIN-PROTEIN LIGASE TRIM"/>
    <property type="match status" value="1"/>
</dbReference>
<reference evidence="4" key="3">
    <citation type="submission" date="2025-09" db="UniProtKB">
        <authorList>
            <consortium name="Ensembl"/>
        </authorList>
    </citation>
    <scope>IDENTIFICATION</scope>
</reference>
<dbReference type="InterPro" id="IPR050143">
    <property type="entry name" value="TRIM/RBCC"/>
</dbReference>